<proteinExistence type="predicted"/>
<organism evidence="2 3">
    <name type="scientific">Staphylococcus devriesei</name>
    <dbReference type="NCBI Taxonomy" id="586733"/>
    <lineage>
        <taxon>Bacteria</taxon>
        <taxon>Bacillati</taxon>
        <taxon>Bacillota</taxon>
        <taxon>Bacilli</taxon>
        <taxon>Bacillales</taxon>
        <taxon>Staphylococcaceae</taxon>
        <taxon>Staphylococcus</taxon>
    </lineage>
</organism>
<dbReference type="InterPro" id="IPR013560">
    <property type="entry name" value="DUF1722"/>
</dbReference>
<dbReference type="InterPro" id="IPR016996">
    <property type="entry name" value="UCP032441"/>
</dbReference>
<accession>A0A2T4KJR3</accession>
<evidence type="ECO:0000259" key="1">
    <source>
        <dbReference type="Pfam" id="PF08349"/>
    </source>
</evidence>
<dbReference type="Proteomes" id="UP000242547">
    <property type="component" value="Unassembled WGS sequence"/>
</dbReference>
<evidence type="ECO:0000313" key="2">
    <source>
        <dbReference type="EMBL" id="PTE74209.1"/>
    </source>
</evidence>
<dbReference type="RefSeq" id="WP_107505718.1">
    <property type="nucleotide sequence ID" value="NZ_CP130489.1"/>
</dbReference>
<protein>
    <submittedName>
        <fullName evidence="2">Type II DNA modification enzyme</fullName>
    </submittedName>
</protein>
<gene>
    <name evidence="2" type="ORF">BUY44_02415</name>
</gene>
<sequence>MKERGYIEKLWREEKYHILFHSQYYYEEIRQLLKDSPSLEEVQHMIDKGLREEPTKGSIINTYDHMWGYFKKKATSSEKAHSLSLKEDFINDNISSTELLNFLKTLADKYKVTYLQQSTILRNQKNKGPKVRQ</sequence>
<evidence type="ECO:0000313" key="3">
    <source>
        <dbReference type="Proteomes" id="UP000242547"/>
    </source>
</evidence>
<reference evidence="2 3" key="1">
    <citation type="journal article" date="2016" name="Front. Microbiol.">
        <title>Comprehensive Phylogenetic Analysis of Bovine Non-aureus Staphylococci Species Based on Whole-Genome Sequencing.</title>
        <authorList>
            <person name="Naushad S."/>
            <person name="Barkema H.W."/>
            <person name="Luby C."/>
            <person name="Condas L.A."/>
            <person name="Nobrega D.B."/>
            <person name="Carson D.A."/>
            <person name="De Buck J."/>
        </authorList>
    </citation>
    <scope>NUCLEOTIDE SEQUENCE [LARGE SCALE GENOMIC DNA]</scope>
    <source>
        <strain evidence="2 3">SNUC 761</strain>
    </source>
</reference>
<dbReference type="AlphaFoldDB" id="A0A2T4KJR3"/>
<name>A0A2T4KJR3_9STAP</name>
<feature type="domain" description="DUF1722" evidence="1">
    <location>
        <begin position="15"/>
        <end position="122"/>
    </location>
</feature>
<dbReference type="EMBL" id="PYZL01000009">
    <property type="protein sequence ID" value="PTE74209.1"/>
    <property type="molecule type" value="Genomic_DNA"/>
</dbReference>
<dbReference type="Pfam" id="PF08349">
    <property type="entry name" value="DUF1722"/>
    <property type="match status" value="1"/>
</dbReference>
<dbReference type="PIRSF" id="PIRSF032441">
    <property type="entry name" value="UCP032441"/>
    <property type="match status" value="1"/>
</dbReference>
<comment type="caution">
    <text evidence="2">The sequence shown here is derived from an EMBL/GenBank/DDBJ whole genome shotgun (WGS) entry which is preliminary data.</text>
</comment>